<keyword evidence="5" id="KW-1185">Reference proteome</keyword>
<name>A0AAN9G035_9CAEN</name>
<reference evidence="4 5" key="1">
    <citation type="submission" date="2024-02" db="EMBL/GenBank/DDBJ databases">
        <title>Chromosome-scale genome assembly of the rough periwinkle Littorina saxatilis.</title>
        <authorList>
            <person name="De Jode A."/>
            <person name="Faria R."/>
            <person name="Formenti G."/>
            <person name="Sims Y."/>
            <person name="Smith T.P."/>
            <person name="Tracey A."/>
            <person name="Wood J.M.D."/>
            <person name="Zagrodzka Z.B."/>
            <person name="Johannesson K."/>
            <person name="Butlin R.K."/>
            <person name="Leder E.H."/>
        </authorList>
    </citation>
    <scope>NUCLEOTIDE SEQUENCE [LARGE SCALE GENOMIC DNA]</scope>
    <source>
        <strain evidence="4">Snail1</strain>
        <tissue evidence="4">Muscle</tissue>
    </source>
</reference>
<feature type="signal peptide" evidence="3">
    <location>
        <begin position="1"/>
        <end position="26"/>
    </location>
</feature>
<accession>A0AAN9G035</accession>
<keyword evidence="3" id="KW-0732">Signal</keyword>
<gene>
    <name evidence="4" type="ORF">V1264_010116</name>
</gene>
<evidence type="ECO:0000256" key="3">
    <source>
        <dbReference type="SAM" id="SignalP"/>
    </source>
</evidence>
<comment type="caution">
    <text evidence="4">The sequence shown here is derived from an EMBL/GenBank/DDBJ whole genome shotgun (WGS) entry which is preliminary data.</text>
</comment>
<protein>
    <submittedName>
        <fullName evidence="4">Uncharacterized protein</fullName>
    </submittedName>
</protein>
<evidence type="ECO:0000256" key="2">
    <source>
        <dbReference type="SAM" id="Phobius"/>
    </source>
</evidence>
<proteinExistence type="predicted"/>
<dbReference type="AlphaFoldDB" id="A0AAN9G035"/>
<feature type="transmembrane region" description="Helical" evidence="2">
    <location>
        <begin position="80"/>
        <end position="102"/>
    </location>
</feature>
<evidence type="ECO:0000256" key="1">
    <source>
        <dbReference type="SAM" id="MobiDB-lite"/>
    </source>
</evidence>
<feature type="chain" id="PRO_5043025047" evidence="3">
    <location>
        <begin position="27"/>
        <end position="293"/>
    </location>
</feature>
<sequence>MMAERGVASWLLLMLATHLLFTASHGFCPTDFYGEGCKKKCRCVSPINSNECACASTNGQCDMLCMSGKYVLPRPTEHHVAAAVLGGGAVAFVIAALTLLVWNKHLLNKKGPLRRQHGRGCVDAQHHEPVDGPANQMLQYDVTLDHSKSKKLLAEMSSTSHVADMPRAASYGTMEASTSSVKSYATTFDSSVDVSQGTLMDGRLYLSRHSDPQTIDENPLENIDEEAQTSENQKPSPAAVTNIRTGEQEVGAAESKPADQATAETASGVPQPGNQNEVGNVTTSEGDRNNLAK</sequence>
<feature type="compositionally biased region" description="Polar residues" evidence="1">
    <location>
        <begin position="272"/>
        <end position="284"/>
    </location>
</feature>
<feature type="region of interest" description="Disordered" evidence="1">
    <location>
        <begin position="226"/>
        <end position="293"/>
    </location>
</feature>
<evidence type="ECO:0000313" key="5">
    <source>
        <dbReference type="Proteomes" id="UP001374579"/>
    </source>
</evidence>
<dbReference type="EMBL" id="JBAMIC010000024">
    <property type="protein sequence ID" value="KAK7090301.1"/>
    <property type="molecule type" value="Genomic_DNA"/>
</dbReference>
<dbReference type="Proteomes" id="UP001374579">
    <property type="component" value="Unassembled WGS sequence"/>
</dbReference>
<organism evidence="4 5">
    <name type="scientific">Littorina saxatilis</name>
    <dbReference type="NCBI Taxonomy" id="31220"/>
    <lineage>
        <taxon>Eukaryota</taxon>
        <taxon>Metazoa</taxon>
        <taxon>Spiralia</taxon>
        <taxon>Lophotrochozoa</taxon>
        <taxon>Mollusca</taxon>
        <taxon>Gastropoda</taxon>
        <taxon>Caenogastropoda</taxon>
        <taxon>Littorinimorpha</taxon>
        <taxon>Littorinoidea</taxon>
        <taxon>Littorinidae</taxon>
        <taxon>Littorina</taxon>
    </lineage>
</organism>
<keyword evidence="2" id="KW-1133">Transmembrane helix</keyword>
<keyword evidence="2" id="KW-0472">Membrane</keyword>
<keyword evidence="2" id="KW-0812">Transmembrane</keyword>
<evidence type="ECO:0000313" key="4">
    <source>
        <dbReference type="EMBL" id="KAK7090301.1"/>
    </source>
</evidence>